<evidence type="ECO:0000313" key="2">
    <source>
        <dbReference type="EMBL" id="MFG3817141.1"/>
    </source>
</evidence>
<name>A0ABW7CB37_9CYAN</name>
<dbReference type="Proteomes" id="UP001604335">
    <property type="component" value="Unassembled WGS sequence"/>
</dbReference>
<keyword evidence="3" id="KW-1185">Reference proteome</keyword>
<evidence type="ECO:0000313" key="3">
    <source>
        <dbReference type="Proteomes" id="UP001604335"/>
    </source>
</evidence>
<gene>
    <name evidence="2" type="ORF">VPK24_05790</name>
</gene>
<dbReference type="CDD" id="cd14727">
    <property type="entry name" value="ChanN-like"/>
    <property type="match status" value="1"/>
</dbReference>
<comment type="caution">
    <text evidence="2">The sequence shown here is derived from an EMBL/GenBank/DDBJ whole genome shotgun (WGS) entry which is preliminary data.</text>
</comment>
<evidence type="ECO:0000259" key="1">
    <source>
        <dbReference type="Pfam" id="PF04187"/>
    </source>
</evidence>
<dbReference type="SUPFAM" id="SSF159501">
    <property type="entry name" value="EreA/ChaN-like"/>
    <property type="match status" value="1"/>
</dbReference>
<accession>A0ABW7CB37</accession>
<dbReference type="Gene3D" id="3.40.50.11550">
    <property type="match status" value="1"/>
</dbReference>
<feature type="domain" description="Haem-binding uptake Tiki superfamily ChaN" evidence="1">
    <location>
        <begin position="105"/>
        <end position="336"/>
    </location>
</feature>
<dbReference type="InterPro" id="IPR007314">
    <property type="entry name" value="Cofac_haem-bd_dom"/>
</dbReference>
<proteinExistence type="predicted"/>
<protein>
    <submittedName>
        <fullName evidence="2">ChaN family lipoprotein</fullName>
    </submittedName>
</protein>
<reference evidence="3" key="1">
    <citation type="journal article" date="2024" name="Algal Res.">
        <title>Biochemical, toxicological and genomic investigation of a high-biomass producing Limnothrix strain isolated from Italian shallow drinking water reservoir.</title>
        <authorList>
            <person name="Simonazzi M."/>
            <person name="Shishido T.K."/>
            <person name="Delbaje E."/>
            <person name="Wahlsten M."/>
            <person name="Fewer D.P."/>
            <person name="Sivonen K."/>
            <person name="Pezzolesi L."/>
            <person name="Pistocchi R."/>
        </authorList>
    </citation>
    <scope>NUCLEOTIDE SEQUENCE [LARGE SCALE GENOMIC DNA]</scope>
    <source>
        <strain evidence="3">LRLZ20PSL1</strain>
    </source>
</reference>
<dbReference type="Pfam" id="PF04187">
    <property type="entry name" value="Cofac_haem_bdg"/>
    <property type="match status" value="1"/>
</dbReference>
<dbReference type="RefSeq" id="WP_393011250.1">
    <property type="nucleotide sequence ID" value="NZ_JAZAQF010000029.1"/>
</dbReference>
<dbReference type="EMBL" id="JAZAQF010000029">
    <property type="protein sequence ID" value="MFG3817141.1"/>
    <property type="molecule type" value="Genomic_DNA"/>
</dbReference>
<keyword evidence="2" id="KW-0449">Lipoprotein</keyword>
<sequence>MQLTRDSSNFQNQRLWWQFLPQLGQWLGIVGAIACCWAAPVWAESAPLSTPMSAPMVVSPSVTDTSALASAPVSAPIAIPATPNPQLAQDLITNPGDPGVFDRFWADLAGSQVIYLGEVHDRSADVPIKLEVIHRTFQQVENFSRQGQPGRLVIALEMFQQPFQSPLDDYLAGRIDEATLRDRTEFDQRWGFDWEIIAPILRWARDRGVAVVALNLPVEVTRQIGRQGWDALPAEAWQWLPPPNELQLGSAGYRAWLREIYDEIHQQHGASAQSSAQSSASADRAERFNRFLAAQAAWDETMAAGIARLLQRPGDRVVTILGRGHMVYGWGVPDRLARRKPDVVQRSILLGPLEAPEVYRDGRSISHYWWPSDRSTP</sequence>
<organism evidence="2 3">
    <name type="scientific">Limnothrix redekei LRLZ20PSL1</name>
    <dbReference type="NCBI Taxonomy" id="3112953"/>
    <lineage>
        <taxon>Bacteria</taxon>
        <taxon>Bacillati</taxon>
        <taxon>Cyanobacteriota</taxon>
        <taxon>Cyanophyceae</taxon>
        <taxon>Pseudanabaenales</taxon>
        <taxon>Pseudanabaenaceae</taxon>
        <taxon>Limnothrix</taxon>
    </lineage>
</organism>
<dbReference type="PROSITE" id="PS51257">
    <property type="entry name" value="PROKAR_LIPOPROTEIN"/>
    <property type="match status" value="1"/>
</dbReference>